<sequence>MASKSLQGFSKSLNTLRVFGSSKDPLTQCLAPRLSRSMATETSLPSILAQDHSILQNVGNLESEITPSKVLTTIYKFPTMEPVRFDSYSSKYLYLPLRRDLLHRAVIFEGDATRQGTASTKTRYEVHGSHRKIRPQKGTGMARLGSKQSPMLKGGGKSFGPHPRDFSTELPRKMYDLAWRTALSWRYRKGDLIICEDGMDIEFPKTRYVKQIFAHNHWGKEDGRSLVITESFRKNLFGALGHAGDDGRAQKVEDVDVKDLLELGRIIIEKSALDRLLREHQSDLLPKIKSAVFRIILHPLSLVSREMEMKVDLETTTPFSKIVEMNSTSSNQVSFLQSNDLQSGLLCTIAGSVPKRDSGNASMSSELRYKSLH</sequence>
<dbReference type="FunFam" id="3.40.1370.10:FF:000016">
    <property type="entry name" value="60S ribosomal protein L4, mitochondrial"/>
    <property type="match status" value="1"/>
</dbReference>
<evidence type="ECO:0000256" key="4">
    <source>
        <dbReference type="ARBA" id="ARBA00040565"/>
    </source>
</evidence>
<evidence type="ECO:0000256" key="3">
    <source>
        <dbReference type="ARBA" id="ARBA00023274"/>
    </source>
</evidence>
<evidence type="ECO:0000313" key="6">
    <source>
        <dbReference type="EMBL" id="KAF4627392.1"/>
    </source>
</evidence>
<dbReference type="Gene3D" id="3.40.1370.10">
    <property type="match status" value="1"/>
</dbReference>
<dbReference type="InterPro" id="IPR013005">
    <property type="entry name" value="Ribosomal_uL4-like"/>
</dbReference>
<dbReference type="PANTHER" id="PTHR10746">
    <property type="entry name" value="50S RIBOSOMAL PROTEIN L4"/>
    <property type="match status" value="1"/>
</dbReference>
<reference evidence="6 7" key="1">
    <citation type="submission" date="2020-03" db="EMBL/GenBank/DDBJ databases">
        <title>Draft Genome Sequence of Cudoniella acicularis.</title>
        <authorList>
            <person name="Buettner E."/>
            <person name="Kellner H."/>
        </authorList>
    </citation>
    <scope>NUCLEOTIDE SEQUENCE [LARGE SCALE GENOMIC DNA]</scope>
    <source>
        <strain evidence="6 7">DSM 108380</strain>
    </source>
</reference>
<keyword evidence="2" id="KW-0689">Ribosomal protein</keyword>
<dbReference type="PANTHER" id="PTHR10746:SF6">
    <property type="entry name" value="LARGE RIBOSOMAL SUBUNIT PROTEIN UL4M"/>
    <property type="match status" value="1"/>
</dbReference>
<dbReference type="GO" id="GO:0005840">
    <property type="term" value="C:ribosome"/>
    <property type="evidence" value="ECO:0007669"/>
    <property type="project" value="UniProtKB-KW"/>
</dbReference>
<dbReference type="GO" id="GO:1990904">
    <property type="term" value="C:ribonucleoprotein complex"/>
    <property type="evidence" value="ECO:0007669"/>
    <property type="project" value="UniProtKB-KW"/>
</dbReference>
<evidence type="ECO:0000256" key="5">
    <source>
        <dbReference type="SAM" id="MobiDB-lite"/>
    </source>
</evidence>
<organism evidence="6 7">
    <name type="scientific">Cudoniella acicularis</name>
    <dbReference type="NCBI Taxonomy" id="354080"/>
    <lineage>
        <taxon>Eukaryota</taxon>
        <taxon>Fungi</taxon>
        <taxon>Dikarya</taxon>
        <taxon>Ascomycota</taxon>
        <taxon>Pezizomycotina</taxon>
        <taxon>Leotiomycetes</taxon>
        <taxon>Helotiales</taxon>
        <taxon>Tricladiaceae</taxon>
        <taxon>Cudoniella</taxon>
    </lineage>
</organism>
<proteinExistence type="inferred from homology"/>
<feature type="region of interest" description="Disordered" evidence="5">
    <location>
        <begin position="118"/>
        <end position="161"/>
    </location>
</feature>
<keyword evidence="3" id="KW-0687">Ribonucleoprotein</keyword>
<dbReference type="InterPro" id="IPR002136">
    <property type="entry name" value="Ribosomal_uL4"/>
</dbReference>
<dbReference type="Pfam" id="PF00573">
    <property type="entry name" value="Ribosomal_L4"/>
    <property type="match status" value="1"/>
</dbReference>
<protein>
    <recommendedName>
        <fullName evidence="4">Large ribosomal subunit protein uL4m</fullName>
    </recommendedName>
</protein>
<evidence type="ECO:0000256" key="1">
    <source>
        <dbReference type="ARBA" id="ARBA00010528"/>
    </source>
</evidence>
<evidence type="ECO:0000313" key="7">
    <source>
        <dbReference type="Proteomes" id="UP000566819"/>
    </source>
</evidence>
<dbReference type="GO" id="GO:0006412">
    <property type="term" value="P:translation"/>
    <property type="evidence" value="ECO:0007669"/>
    <property type="project" value="InterPro"/>
</dbReference>
<dbReference type="EMBL" id="JAAMPI010000976">
    <property type="protein sequence ID" value="KAF4627392.1"/>
    <property type="molecule type" value="Genomic_DNA"/>
</dbReference>
<dbReference type="OrthoDB" id="275876at2759"/>
<dbReference type="InterPro" id="IPR023574">
    <property type="entry name" value="Ribosomal_uL4_dom_sf"/>
</dbReference>
<comment type="similarity">
    <text evidence="1">Belongs to the universal ribosomal protein uL4 family.</text>
</comment>
<name>A0A8H4RC45_9HELO</name>
<evidence type="ECO:0000256" key="2">
    <source>
        <dbReference type="ARBA" id="ARBA00022980"/>
    </source>
</evidence>
<dbReference type="SUPFAM" id="SSF52166">
    <property type="entry name" value="Ribosomal protein L4"/>
    <property type="match status" value="1"/>
</dbReference>
<keyword evidence="7" id="KW-1185">Reference proteome</keyword>
<dbReference type="Proteomes" id="UP000566819">
    <property type="component" value="Unassembled WGS sequence"/>
</dbReference>
<dbReference type="GO" id="GO:0003735">
    <property type="term" value="F:structural constituent of ribosome"/>
    <property type="evidence" value="ECO:0007669"/>
    <property type="project" value="InterPro"/>
</dbReference>
<dbReference type="AlphaFoldDB" id="A0A8H4RC45"/>
<dbReference type="NCBIfam" id="TIGR03953">
    <property type="entry name" value="rplD_bact"/>
    <property type="match status" value="1"/>
</dbReference>
<accession>A0A8H4RC45</accession>
<gene>
    <name evidence="6" type="ORF">G7Y89_g10760</name>
</gene>
<comment type="caution">
    <text evidence="6">The sequence shown here is derived from an EMBL/GenBank/DDBJ whole genome shotgun (WGS) entry which is preliminary data.</text>
</comment>